<feature type="binding site" evidence="5">
    <location>
        <position position="278"/>
    </location>
    <ligand>
        <name>substrate</name>
    </ligand>
</feature>
<dbReference type="Gene3D" id="3.20.20.10">
    <property type="entry name" value="Alanine racemase"/>
    <property type="match status" value="1"/>
</dbReference>
<dbReference type="InterPro" id="IPR022644">
    <property type="entry name" value="De-COase2_N"/>
</dbReference>
<dbReference type="CDD" id="cd06828">
    <property type="entry name" value="PLPDE_III_DapDC"/>
    <property type="match status" value="1"/>
</dbReference>
<evidence type="ECO:0000256" key="1">
    <source>
        <dbReference type="ARBA" id="ARBA00001933"/>
    </source>
</evidence>
<dbReference type="Pfam" id="PF02784">
    <property type="entry name" value="Orn_Arg_deC_N"/>
    <property type="match status" value="1"/>
</dbReference>
<dbReference type="FunFam" id="3.20.20.10:FF:000003">
    <property type="entry name" value="Diaminopimelate decarboxylase"/>
    <property type="match status" value="1"/>
</dbReference>
<proteinExistence type="inferred from homology"/>
<keyword evidence="5" id="KW-0028">Amino-acid biosynthesis</keyword>
<dbReference type="UniPathway" id="UPA00034">
    <property type="reaction ID" value="UER00027"/>
</dbReference>
<evidence type="ECO:0000256" key="3">
    <source>
        <dbReference type="ARBA" id="ARBA00022898"/>
    </source>
</evidence>
<dbReference type="InterPro" id="IPR009006">
    <property type="entry name" value="Ala_racemase/Decarboxylase_C"/>
</dbReference>
<evidence type="ECO:0000256" key="8">
    <source>
        <dbReference type="RuleBase" id="RU003738"/>
    </source>
</evidence>
<evidence type="ECO:0000256" key="5">
    <source>
        <dbReference type="HAMAP-Rule" id="MF_02120"/>
    </source>
</evidence>
<keyword evidence="4 5" id="KW-0456">Lyase</keyword>
<dbReference type="PANTHER" id="PTHR43727">
    <property type="entry name" value="DIAMINOPIMELATE DECARBOXYLASE"/>
    <property type="match status" value="1"/>
</dbReference>
<dbReference type="RefSeq" id="WP_183961322.1">
    <property type="nucleotide sequence ID" value="NZ_JACHHP010000004.1"/>
</dbReference>
<gene>
    <name evidence="5" type="primary">lysA</name>
    <name evidence="11" type="ORF">HNQ52_002319</name>
</gene>
<keyword evidence="2 5" id="KW-0210">Decarboxylase</keyword>
<dbReference type="PRINTS" id="PR01179">
    <property type="entry name" value="ODADCRBXLASE"/>
</dbReference>
<dbReference type="PRINTS" id="PR01181">
    <property type="entry name" value="DAPDCRBXLASE"/>
</dbReference>
<keyword evidence="3 5" id="KW-0663">Pyridoxal phosphate</keyword>
<dbReference type="InterPro" id="IPR022653">
    <property type="entry name" value="De-COase2_pyr-phos_BS"/>
</dbReference>
<dbReference type="EMBL" id="JACHHP010000004">
    <property type="protein sequence ID" value="MBB5208769.1"/>
    <property type="molecule type" value="Genomic_DNA"/>
</dbReference>
<name>A0A7W8D6E4_9GAMM</name>
<accession>A0A7W8D6E4</accession>
<evidence type="ECO:0000256" key="7">
    <source>
        <dbReference type="PIRSR" id="PIRSR600183-50"/>
    </source>
</evidence>
<dbReference type="GO" id="GO:0009089">
    <property type="term" value="P:lysine biosynthetic process via diaminopimelate"/>
    <property type="evidence" value="ECO:0007669"/>
    <property type="project" value="UniProtKB-UniRule"/>
</dbReference>
<comment type="pathway">
    <text evidence="5 8">Amino-acid biosynthesis; L-lysine biosynthesis via DAP pathway; L-lysine from DL-2,6-diaminopimelate: step 1/1.</text>
</comment>
<feature type="active site" description="Proton donor" evidence="7">
    <location>
        <position position="344"/>
    </location>
</feature>
<comment type="similarity">
    <text evidence="5">Belongs to the Orn/Lys/Arg decarboxylase class-II family. LysA subfamily.</text>
</comment>
<feature type="modified residue" description="N6-(pyridoxal phosphate)lysine" evidence="5 7">
    <location>
        <position position="60"/>
    </location>
</feature>
<dbReference type="HAMAP" id="MF_02120">
    <property type="entry name" value="LysA"/>
    <property type="match status" value="1"/>
</dbReference>
<feature type="domain" description="Orn/DAP/Arg decarboxylase 2 N-terminal" evidence="10">
    <location>
        <begin position="35"/>
        <end position="282"/>
    </location>
</feature>
<keyword evidence="5 8" id="KW-0457">Lysine biosynthesis</keyword>
<feature type="binding site" evidence="5">
    <location>
        <position position="314"/>
    </location>
    <ligand>
        <name>substrate</name>
    </ligand>
</feature>
<dbReference type="SUPFAM" id="SSF50621">
    <property type="entry name" value="Alanine racemase C-terminal domain-like"/>
    <property type="match status" value="1"/>
</dbReference>
<dbReference type="GO" id="GO:0030170">
    <property type="term" value="F:pyridoxal phosphate binding"/>
    <property type="evidence" value="ECO:0007669"/>
    <property type="project" value="UniProtKB-UniRule"/>
</dbReference>
<dbReference type="EC" id="4.1.1.20" evidence="5 6"/>
<dbReference type="InterPro" id="IPR022657">
    <property type="entry name" value="De-COase2_CS"/>
</dbReference>
<evidence type="ECO:0000259" key="10">
    <source>
        <dbReference type="Pfam" id="PF02784"/>
    </source>
</evidence>
<dbReference type="Gene3D" id="2.40.37.10">
    <property type="entry name" value="Lyase, Ornithine Decarboxylase, Chain A, domain 1"/>
    <property type="match status" value="1"/>
</dbReference>
<dbReference type="PANTHER" id="PTHR43727:SF2">
    <property type="entry name" value="GROUP IV DECARBOXYLASE"/>
    <property type="match status" value="1"/>
</dbReference>
<dbReference type="NCBIfam" id="TIGR01048">
    <property type="entry name" value="lysA"/>
    <property type="match status" value="1"/>
</dbReference>
<dbReference type="Pfam" id="PF00278">
    <property type="entry name" value="Orn_DAP_Arg_deC"/>
    <property type="match status" value="1"/>
</dbReference>
<dbReference type="InterPro" id="IPR000183">
    <property type="entry name" value="Orn/DAP/Arg_de-COase"/>
</dbReference>
<feature type="binding site" evidence="5">
    <location>
        <position position="239"/>
    </location>
    <ligand>
        <name>pyridoxal 5'-phosphate</name>
        <dbReference type="ChEBI" id="CHEBI:597326"/>
    </ligand>
</feature>
<comment type="catalytic activity">
    <reaction evidence="5 8">
        <text>meso-2,6-diaminopimelate + H(+) = L-lysine + CO2</text>
        <dbReference type="Rhea" id="RHEA:15101"/>
        <dbReference type="ChEBI" id="CHEBI:15378"/>
        <dbReference type="ChEBI" id="CHEBI:16526"/>
        <dbReference type="ChEBI" id="CHEBI:32551"/>
        <dbReference type="ChEBI" id="CHEBI:57791"/>
        <dbReference type="EC" id="4.1.1.20"/>
    </reaction>
</comment>
<dbReference type="InterPro" id="IPR029066">
    <property type="entry name" value="PLP-binding_barrel"/>
</dbReference>
<dbReference type="GO" id="GO:0008836">
    <property type="term" value="F:diaminopimelate decarboxylase activity"/>
    <property type="evidence" value="ECO:0007669"/>
    <property type="project" value="UniProtKB-UniRule"/>
</dbReference>
<feature type="binding site" evidence="5">
    <location>
        <begin position="275"/>
        <end position="278"/>
    </location>
    <ligand>
        <name>pyridoxal 5'-phosphate</name>
        <dbReference type="ChEBI" id="CHEBI:597326"/>
    </ligand>
</feature>
<feature type="domain" description="Orn/DAP/Arg decarboxylase 2 C-terminal" evidence="9">
    <location>
        <begin position="30"/>
        <end position="371"/>
    </location>
</feature>
<protein>
    <recommendedName>
        <fullName evidence="5 6">Diaminopimelate decarboxylase</fullName>
        <shortName evidence="5">DAP decarboxylase</shortName>
        <shortName evidence="5">DAPDC</shortName>
        <ecNumber evidence="5 6">4.1.1.20</ecNumber>
    </recommendedName>
</protein>
<dbReference type="AlphaFoldDB" id="A0A7W8D6E4"/>
<dbReference type="Proteomes" id="UP000521199">
    <property type="component" value="Unassembled WGS sequence"/>
</dbReference>
<comment type="cofactor">
    <cofactor evidence="1 5 7 8">
        <name>pyridoxal 5'-phosphate</name>
        <dbReference type="ChEBI" id="CHEBI:597326"/>
    </cofactor>
</comment>
<evidence type="ECO:0000256" key="2">
    <source>
        <dbReference type="ARBA" id="ARBA00022793"/>
    </source>
</evidence>
<feature type="binding site" evidence="5">
    <location>
        <position position="345"/>
    </location>
    <ligand>
        <name>substrate</name>
    </ligand>
</feature>
<comment type="function">
    <text evidence="5">Specifically catalyzes the decarboxylation of meso-diaminopimelate (meso-DAP) to L-lysine.</text>
</comment>
<organism evidence="11 12">
    <name type="scientific">Chiayiivirga flava</name>
    <dbReference type="NCBI Taxonomy" id="659595"/>
    <lineage>
        <taxon>Bacteria</taxon>
        <taxon>Pseudomonadati</taxon>
        <taxon>Pseudomonadota</taxon>
        <taxon>Gammaproteobacteria</taxon>
        <taxon>Lysobacterales</taxon>
        <taxon>Lysobacteraceae</taxon>
        <taxon>Chiayiivirga</taxon>
    </lineage>
</organism>
<dbReference type="PROSITE" id="PS00878">
    <property type="entry name" value="ODR_DC_2_1"/>
    <property type="match status" value="1"/>
</dbReference>
<feature type="binding site" evidence="5">
    <location>
        <position position="373"/>
    </location>
    <ligand>
        <name>pyridoxal 5'-phosphate</name>
        <dbReference type="ChEBI" id="CHEBI:597326"/>
    </ligand>
</feature>
<evidence type="ECO:0000256" key="4">
    <source>
        <dbReference type="ARBA" id="ARBA00023239"/>
    </source>
</evidence>
<evidence type="ECO:0000313" key="12">
    <source>
        <dbReference type="Proteomes" id="UP000521199"/>
    </source>
</evidence>
<feature type="binding site" evidence="5">
    <location>
        <position position="373"/>
    </location>
    <ligand>
        <name>substrate</name>
    </ligand>
</feature>
<comment type="caution">
    <text evidence="11">The sequence shown here is derived from an EMBL/GenBank/DDBJ whole genome shotgun (WGS) entry which is preliminary data.</text>
</comment>
<evidence type="ECO:0000313" key="11">
    <source>
        <dbReference type="EMBL" id="MBB5208769.1"/>
    </source>
</evidence>
<reference evidence="11 12" key="1">
    <citation type="submission" date="2020-08" db="EMBL/GenBank/DDBJ databases">
        <title>Genomic Encyclopedia of Type Strains, Phase IV (KMG-IV): sequencing the most valuable type-strain genomes for metagenomic binning, comparative biology and taxonomic classification.</title>
        <authorList>
            <person name="Goeker M."/>
        </authorList>
    </citation>
    <scope>NUCLEOTIDE SEQUENCE [LARGE SCALE GENOMIC DNA]</scope>
    <source>
        <strain evidence="11 12">DSM 24163</strain>
    </source>
</reference>
<evidence type="ECO:0000256" key="6">
    <source>
        <dbReference type="NCBIfam" id="TIGR01048"/>
    </source>
</evidence>
<dbReference type="InterPro" id="IPR002986">
    <property type="entry name" value="DAP_deCOOHase_LysA"/>
</dbReference>
<keyword evidence="12" id="KW-1185">Reference proteome</keyword>
<sequence>MTPITEQDGVWRLDGVDLHALADAVGTPTYVYSSATIRARIAELQQAVRGLDARICYAVKANPNLAVLALMAHAGLGADIVSGGELQRALRAGIPAQRIVFSGVGKTEAEIVAAVEAGIWRFNIESRDELHLLCRVSSRLGTLVNAALRLNPDVDARTHAKISTGRAQNKFGVDRDEAWRCFADAAECAYVRLDGLHMHIGSQIVELDPFREALGHVAGFRKELDAAGYPVRSIDVGGGLGVRYALHAPAPVPVQDYADAIRSAFADFDGTLVLEPGRWLVADAGILLTRVIRVKPGAERPFLILDAGMNDLLRPALYDAWHGIVPLHAREASTRRYDVVGPVCESSDTFAVDRDLPMCGAGDLVAILGAGAYGASMASTYNSRPLPAEVLVDAGCHAVVRERQTVEAMLAGEAARGPGIEPAP</sequence>
<comment type="subunit">
    <text evidence="5">Homodimer.</text>
</comment>
<dbReference type="SUPFAM" id="SSF51419">
    <property type="entry name" value="PLP-binding barrel"/>
    <property type="match status" value="1"/>
</dbReference>
<dbReference type="PROSITE" id="PS00879">
    <property type="entry name" value="ODR_DC_2_2"/>
    <property type="match status" value="1"/>
</dbReference>
<feature type="binding site" evidence="5">
    <location>
        <position position="318"/>
    </location>
    <ligand>
        <name>substrate</name>
    </ligand>
</feature>
<dbReference type="InterPro" id="IPR022643">
    <property type="entry name" value="De-COase2_C"/>
</dbReference>
<evidence type="ECO:0000259" key="9">
    <source>
        <dbReference type="Pfam" id="PF00278"/>
    </source>
</evidence>